<evidence type="ECO:0000256" key="1">
    <source>
        <dbReference type="SAM" id="Phobius"/>
    </source>
</evidence>
<feature type="transmembrane region" description="Helical" evidence="1">
    <location>
        <begin position="400"/>
        <end position="420"/>
    </location>
</feature>
<feature type="transmembrane region" description="Helical" evidence="1">
    <location>
        <begin position="440"/>
        <end position="465"/>
    </location>
</feature>
<keyword evidence="3" id="KW-1185">Reference proteome</keyword>
<comment type="caution">
    <text evidence="2">The sequence shown here is derived from an EMBL/GenBank/DDBJ whole genome shotgun (WGS) entry which is preliminary data.</text>
</comment>
<accession>A0ABR4XXP2</accession>
<organism evidence="2 3">
    <name type="scientific">Lysinibacillus boronitolerans JCM 21713 = 10a = NBRC 103108</name>
    <dbReference type="NCBI Taxonomy" id="1294264"/>
    <lineage>
        <taxon>Bacteria</taxon>
        <taxon>Bacillati</taxon>
        <taxon>Bacillota</taxon>
        <taxon>Bacilli</taxon>
        <taxon>Bacillales</taxon>
        <taxon>Bacillaceae</taxon>
        <taxon>Lysinibacillus</taxon>
    </lineage>
</organism>
<dbReference type="EMBL" id="JPVR01000077">
    <property type="protein sequence ID" value="KGR83525.1"/>
    <property type="molecule type" value="Genomic_DNA"/>
</dbReference>
<evidence type="ECO:0000313" key="2">
    <source>
        <dbReference type="EMBL" id="KGR83525.1"/>
    </source>
</evidence>
<dbReference type="Proteomes" id="UP000030487">
    <property type="component" value="Unassembled WGS sequence"/>
</dbReference>
<name>A0ABR4XXP2_9BACI</name>
<reference evidence="2 3" key="1">
    <citation type="submission" date="2014-02" db="EMBL/GenBank/DDBJ databases">
        <title>Draft genome sequence of Lysinibacillus boronitolerans NBRC 103108.</title>
        <authorList>
            <person name="Zhang F."/>
            <person name="Wang G."/>
            <person name="Zhang L."/>
        </authorList>
    </citation>
    <scope>NUCLEOTIDE SEQUENCE [LARGE SCALE GENOMIC DNA]</scope>
    <source>
        <strain evidence="2 3">NBRC 103108</strain>
    </source>
</reference>
<evidence type="ECO:0008006" key="4">
    <source>
        <dbReference type="Google" id="ProtNLM"/>
    </source>
</evidence>
<keyword evidence="1" id="KW-0812">Transmembrane</keyword>
<sequence>MDIVPLTIKRAYMTFLFPFAYSEKNRQKISDVLLDEDFSFFTLKNTSLEDAFYGDMTIIHEELAQFFYPFLEDKLFPNEMNSPDFIRFSKAFYTQGALHLQESQINYDYEVMSIDVTLCPFGNGIITVRANITDQSHDLSDILNFIHYFRVLEAKLREEKGASHHFSFGHCSSTSELLFKYFIPYLQPFLLHQQDHSYEGLPFFEDERMFASAYLIAEEEAKIIPEHLFRLGQVDGRTPAGKPFISSTNPEYISNYVQEHAHTRWAPNSYIITSSQAQITMTNRPFAKCTHSIQEFMGTHYYNLFIHYFYKMMLLKLSYEYSEIKWGKDKQVVNELIELITKFSARYYFEEVIVRTEGREISQLLRKYFRINEHYVETKETLNSLYRTQEDQSDNRSNNLLFILTVFTVISGIYGMNLVIEGWKDSSDFDSIGSYTLFEWVAFITALSGIGLSLVLVCVTAFKTLRNMVRRAKKKYK</sequence>
<dbReference type="RefSeq" id="WP_036078553.1">
    <property type="nucleotide sequence ID" value="NZ_AVCW01000005.1"/>
</dbReference>
<gene>
    <name evidence="2" type="ORF">CD31_15005</name>
</gene>
<keyword evidence="1" id="KW-0472">Membrane</keyword>
<protein>
    <recommendedName>
        <fullName evidence="4">Group-specific protein</fullName>
    </recommendedName>
</protein>
<proteinExistence type="predicted"/>
<evidence type="ECO:0000313" key="3">
    <source>
        <dbReference type="Proteomes" id="UP000030487"/>
    </source>
</evidence>
<keyword evidence="1" id="KW-1133">Transmembrane helix</keyword>